<name>A0ABS8GK86_9MICC</name>
<dbReference type="PANTHER" id="PTHR34136:SF1">
    <property type="entry name" value="UDP-N-ACETYL-D-MANNOSAMINURONIC ACID TRANSFERASE"/>
    <property type="match status" value="1"/>
</dbReference>
<dbReference type="Pfam" id="PF03808">
    <property type="entry name" value="Glyco_tran_WecG"/>
    <property type="match status" value="1"/>
</dbReference>
<evidence type="ECO:0000256" key="1">
    <source>
        <dbReference type="ARBA" id="ARBA00022676"/>
    </source>
</evidence>
<organism evidence="3 4">
    <name type="scientific">Arthrobacter gengyunqii</name>
    <dbReference type="NCBI Taxonomy" id="2886940"/>
    <lineage>
        <taxon>Bacteria</taxon>
        <taxon>Bacillati</taxon>
        <taxon>Actinomycetota</taxon>
        <taxon>Actinomycetes</taxon>
        <taxon>Micrococcales</taxon>
        <taxon>Micrococcaceae</taxon>
        <taxon>Arthrobacter</taxon>
    </lineage>
</organism>
<dbReference type="Proteomes" id="UP001139168">
    <property type="component" value="Unassembled WGS sequence"/>
</dbReference>
<keyword evidence="4" id="KW-1185">Reference proteome</keyword>
<evidence type="ECO:0000313" key="3">
    <source>
        <dbReference type="EMBL" id="MCC3266573.1"/>
    </source>
</evidence>
<dbReference type="InterPro" id="IPR004629">
    <property type="entry name" value="WecG_TagA_CpsF"/>
</dbReference>
<dbReference type="CDD" id="cd06533">
    <property type="entry name" value="Glyco_transf_WecG_TagA"/>
    <property type="match status" value="1"/>
</dbReference>
<dbReference type="PANTHER" id="PTHR34136">
    <property type="match status" value="1"/>
</dbReference>
<dbReference type="NCBIfam" id="TIGR00696">
    <property type="entry name" value="wecG_tagA_cpsF"/>
    <property type="match status" value="1"/>
</dbReference>
<gene>
    <name evidence="3" type="ORF">LJ752_11030</name>
</gene>
<evidence type="ECO:0000313" key="4">
    <source>
        <dbReference type="Proteomes" id="UP001139168"/>
    </source>
</evidence>
<protein>
    <submittedName>
        <fullName evidence="3">WecB/TagA/CpsF family glycosyltransferase</fullName>
    </submittedName>
</protein>
<keyword evidence="2" id="KW-0808">Transferase</keyword>
<reference evidence="3" key="1">
    <citation type="submission" date="2021-10" db="EMBL/GenBank/DDBJ databases">
        <title>Novel species in genus Arthrobacter.</title>
        <authorList>
            <person name="Liu Y."/>
        </authorList>
    </citation>
    <scope>NUCLEOTIDE SEQUENCE</scope>
    <source>
        <strain evidence="3">Zg-Y786</strain>
    </source>
</reference>
<keyword evidence="1" id="KW-0328">Glycosyltransferase</keyword>
<accession>A0ABS8GK86</accession>
<comment type="caution">
    <text evidence="3">The sequence shown here is derived from an EMBL/GenBank/DDBJ whole genome shotgun (WGS) entry which is preliminary data.</text>
</comment>
<proteinExistence type="predicted"/>
<sequence>MSTTNISMGVGNDQIYLAGMPLFSGDENELKNALQSMINSDRQHLIVTANVDQAIDLADSASLYKAYERASLRLVDGMPLIVLARLLGVKNLPRHTGADLLPTAAAWSMKYGWRVAIVGGAAEIGAKAAILLCEKYPGSNISHIDFPVVSDVTAEACGAVAYSLRELDPDIVFICLGSPKQEKWMDHWSEHLPSAVFVGAGAAVDFAAGAKSRAPKSVQVLGLEWVWRLAQEPRRLAGRYLLKGPKFLLIVRNSLSGARK</sequence>
<dbReference type="EMBL" id="JAJFZQ010000006">
    <property type="protein sequence ID" value="MCC3266573.1"/>
    <property type="molecule type" value="Genomic_DNA"/>
</dbReference>
<evidence type="ECO:0000256" key="2">
    <source>
        <dbReference type="ARBA" id="ARBA00022679"/>
    </source>
</evidence>
<dbReference type="RefSeq" id="WP_227891387.1">
    <property type="nucleotide sequence ID" value="NZ_JAJFZQ010000006.1"/>
</dbReference>